<keyword evidence="1" id="KW-0863">Zinc-finger</keyword>
<gene>
    <name evidence="3" type="ORF">M569_06065</name>
</gene>
<dbReference type="Proteomes" id="UP000015453">
    <property type="component" value="Unassembled WGS sequence"/>
</dbReference>
<dbReference type="PROSITE" id="PS50089">
    <property type="entry name" value="ZF_RING_2"/>
    <property type="match status" value="1"/>
</dbReference>
<feature type="domain" description="RING-type" evidence="2">
    <location>
        <begin position="53"/>
        <end position="94"/>
    </location>
</feature>
<dbReference type="GO" id="GO:0008270">
    <property type="term" value="F:zinc ion binding"/>
    <property type="evidence" value="ECO:0007669"/>
    <property type="project" value="UniProtKB-KW"/>
</dbReference>
<dbReference type="InterPro" id="IPR033276">
    <property type="entry name" value="BB"/>
</dbReference>
<dbReference type="OrthoDB" id="884597at2759"/>
<dbReference type="InterPro" id="IPR001841">
    <property type="entry name" value="Znf_RING"/>
</dbReference>
<dbReference type="EMBL" id="AUSU01002481">
    <property type="protein sequence ID" value="EPS68702.1"/>
    <property type="molecule type" value="Genomic_DNA"/>
</dbReference>
<protein>
    <recommendedName>
        <fullName evidence="2">RING-type domain-containing protein</fullName>
    </recommendedName>
</protein>
<evidence type="ECO:0000313" key="3">
    <source>
        <dbReference type="EMBL" id="EPS68702.1"/>
    </source>
</evidence>
<dbReference type="AlphaFoldDB" id="S8E8B6"/>
<feature type="non-terminal residue" evidence="3">
    <location>
        <position position="98"/>
    </location>
</feature>
<evidence type="ECO:0000256" key="1">
    <source>
        <dbReference type="PROSITE-ProRule" id="PRU00175"/>
    </source>
</evidence>
<evidence type="ECO:0000259" key="2">
    <source>
        <dbReference type="PROSITE" id="PS50089"/>
    </source>
</evidence>
<name>S8E8B6_9LAMI</name>
<dbReference type="GO" id="GO:0016567">
    <property type="term" value="P:protein ubiquitination"/>
    <property type="evidence" value="ECO:0007669"/>
    <property type="project" value="InterPro"/>
</dbReference>
<dbReference type="GO" id="GO:0004842">
    <property type="term" value="F:ubiquitin-protein transferase activity"/>
    <property type="evidence" value="ECO:0007669"/>
    <property type="project" value="InterPro"/>
</dbReference>
<dbReference type="SUPFAM" id="SSF57850">
    <property type="entry name" value="RING/U-box"/>
    <property type="match status" value="1"/>
</dbReference>
<feature type="non-terminal residue" evidence="3">
    <location>
        <position position="1"/>
    </location>
</feature>
<dbReference type="SMART" id="SM00184">
    <property type="entry name" value="RING"/>
    <property type="match status" value="1"/>
</dbReference>
<reference evidence="3 4" key="1">
    <citation type="journal article" date="2013" name="BMC Genomics">
        <title>The miniature genome of a carnivorous plant Genlisea aurea contains a low number of genes and short non-coding sequences.</title>
        <authorList>
            <person name="Leushkin E.V."/>
            <person name="Sutormin R.A."/>
            <person name="Nabieva E.R."/>
            <person name="Penin A.A."/>
            <person name="Kondrashov A.S."/>
            <person name="Logacheva M.D."/>
        </authorList>
    </citation>
    <scope>NUCLEOTIDE SEQUENCE [LARGE SCALE GENOMIC DNA]</scope>
</reference>
<dbReference type="FunFam" id="3.30.40.10:FF:000226">
    <property type="entry name" value="E3 ubiquitin ligase BIG BROTHER"/>
    <property type="match status" value="1"/>
</dbReference>
<dbReference type="Pfam" id="PF13639">
    <property type="entry name" value="zf-RING_2"/>
    <property type="match status" value="1"/>
</dbReference>
<sequence>DIDPDRMSYEELTNLGDSVGNEKKGLTVETMSQFQPFTFKGSARGANKDAEECVICCSKFEQGNKLIALPCLHQYHEECITKWLKDNKKCPVCQKDVE</sequence>
<proteinExistence type="predicted"/>
<evidence type="ECO:0000313" key="4">
    <source>
        <dbReference type="Proteomes" id="UP000015453"/>
    </source>
</evidence>
<comment type="caution">
    <text evidence="3">The sequence shown here is derived from an EMBL/GenBank/DDBJ whole genome shotgun (WGS) entry which is preliminary data.</text>
</comment>
<dbReference type="GO" id="GO:0031624">
    <property type="term" value="F:ubiquitin conjugating enzyme binding"/>
    <property type="evidence" value="ECO:0007669"/>
    <property type="project" value="TreeGrafter"/>
</dbReference>
<keyword evidence="4" id="KW-1185">Reference proteome</keyword>
<dbReference type="GO" id="GO:0046621">
    <property type="term" value="P:negative regulation of organ growth"/>
    <property type="evidence" value="ECO:0007669"/>
    <property type="project" value="InterPro"/>
</dbReference>
<keyword evidence="1" id="KW-0862">Zinc</keyword>
<dbReference type="Gene3D" id="3.30.40.10">
    <property type="entry name" value="Zinc/RING finger domain, C3HC4 (zinc finger)"/>
    <property type="match status" value="1"/>
</dbReference>
<keyword evidence="1" id="KW-0479">Metal-binding</keyword>
<dbReference type="PANTHER" id="PTHR46400">
    <property type="entry name" value="RING/U-BOX SUPERFAMILY PROTEIN"/>
    <property type="match status" value="1"/>
</dbReference>
<organism evidence="3 4">
    <name type="scientific">Genlisea aurea</name>
    <dbReference type="NCBI Taxonomy" id="192259"/>
    <lineage>
        <taxon>Eukaryota</taxon>
        <taxon>Viridiplantae</taxon>
        <taxon>Streptophyta</taxon>
        <taxon>Embryophyta</taxon>
        <taxon>Tracheophyta</taxon>
        <taxon>Spermatophyta</taxon>
        <taxon>Magnoliopsida</taxon>
        <taxon>eudicotyledons</taxon>
        <taxon>Gunneridae</taxon>
        <taxon>Pentapetalae</taxon>
        <taxon>asterids</taxon>
        <taxon>lamiids</taxon>
        <taxon>Lamiales</taxon>
        <taxon>Lentibulariaceae</taxon>
        <taxon>Genlisea</taxon>
    </lineage>
</organism>
<dbReference type="PANTHER" id="PTHR46400:SF5">
    <property type="entry name" value="RING-TYPE DOMAIN-CONTAINING PROTEIN"/>
    <property type="match status" value="1"/>
</dbReference>
<accession>S8E8B6</accession>
<dbReference type="InterPro" id="IPR013083">
    <property type="entry name" value="Znf_RING/FYVE/PHD"/>
</dbReference>